<dbReference type="SMART" id="SM00345">
    <property type="entry name" value="HTH_GNTR"/>
    <property type="match status" value="1"/>
</dbReference>
<dbReference type="InterPro" id="IPR000524">
    <property type="entry name" value="Tscrpt_reg_HTH_GntR"/>
</dbReference>
<keyword evidence="1" id="KW-0805">Transcription regulation</keyword>
<sequence>MPATDRRHEVLDALGRAIVGGEIAPGASLTLEDVQSRHGVSRTLARDCVRTLESLGVVESRRRVGIVVRPRETWSALAPQVVRWQLDVDPHGPKLGALTELRAAIEPVAAAAAARRATEAQRSTLLTLADAIRSTGTATGSVASYLGDDIAFHSLVLEASHNDAFEALTGVVAEVLSGRARLTGQVQVPVAEALELHVRVARAIATGDAAAAEARMRELVAEVREALLDRGLRGFLDS</sequence>
<dbReference type="SUPFAM" id="SSF48008">
    <property type="entry name" value="GntR ligand-binding domain-like"/>
    <property type="match status" value="1"/>
</dbReference>
<organism evidence="5 6">
    <name type="scientific">Actinomyces israelii</name>
    <dbReference type="NCBI Taxonomy" id="1659"/>
    <lineage>
        <taxon>Bacteria</taxon>
        <taxon>Bacillati</taxon>
        <taxon>Actinomycetota</taxon>
        <taxon>Actinomycetes</taxon>
        <taxon>Actinomycetales</taxon>
        <taxon>Actinomycetaceae</taxon>
        <taxon>Actinomyces</taxon>
    </lineage>
</organism>
<proteinExistence type="predicted"/>
<keyword evidence="2" id="KW-0238">DNA-binding</keyword>
<dbReference type="Gene3D" id="1.10.10.10">
    <property type="entry name" value="Winged helix-like DNA-binding domain superfamily/Winged helix DNA-binding domain"/>
    <property type="match status" value="1"/>
</dbReference>
<dbReference type="Gene3D" id="1.20.120.530">
    <property type="entry name" value="GntR ligand-binding domain-like"/>
    <property type="match status" value="1"/>
</dbReference>
<comment type="caution">
    <text evidence="5">The sequence shown here is derived from an EMBL/GenBank/DDBJ whole genome shotgun (WGS) entry which is preliminary data.</text>
</comment>
<protein>
    <submittedName>
        <fullName evidence="5">FCD domain-containing protein</fullName>
    </submittedName>
</protein>
<feature type="domain" description="HTH gntR-type" evidence="4">
    <location>
        <begin position="4"/>
        <end position="71"/>
    </location>
</feature>
<reference evidence="5" key="1">
    <citation type="submission" date="2022-10" db="EMBL/GenBank/DDBJ databases">
        <title>Genome sequence of Actinomyces israelii ATCC 10048.</title>
        <authorList>
            <person name="Watt R.M."/>
            <person name="Tong W.M."/>
        </authorList>
    </citation>
    <scope>NUCLEOTIDE SEQUENCE</scope>
    <source>
        <strain evidence="5">ATCC 10048</strain>
    </source>
</reference>
<dbReference type="InterPro" id="IPR011711">
    <property type="entry name" value="GntR_C"/>
</dbReference>
<evidence type="ECO:0000256" key="3">
    <source>
        <dbReference type="ARBA" id="ARBA00023163"/>
    </source>
</evidence>
<evidence type="ECO:0000256" key="2">
    <source>
        <dbReference type="ARBA" id="ARBA00023125"/>
    </source>
</evidence>
<dbReference type="SMART" id="SM00895">
    <property type="entry name" value="FCD"/>
    <property type="match status" value="1"/>
</dbReference>
<dbReference type="PROSITE" id="PS50949">
    <property type="entry name" value="HTH_GNTR"/>
    <property type="match status" value="1"/>
</dbReference>
<dbReference type="Pfam" id="PF00392">
    <property type="entry name" value="GntR"/>
    <property type="match status" value="1"/>
</dbReference>
<keyword evidence="3" id="KW-0804">Transcription</keyword>
<gene>
    <name evidence="5" type="ORF">OHJ16_11320</name>
</gene>
<dbReference type="SUPFAM" id="SSF46785">
    <property type="entry name" value="Winged helix' DNA-binding domain"/>
    <property type="match status" value="1"/>
</dbReference>
<evidence type="ECO:0000313" key="5">
    <source>
        <dbReference type="EMBL" id="MCZ0858632.1"/>
    </source>
</evidence>
<dbReference type="InterPro" id="IPR036390">
    <property type="entry name" value="WH_DNA-bd_sf"/>
</dbReference>
<dbReference type="Proteomes" id="UP001072034">
    <property type="component" value="Unassembled WGS sequence"/>
</dbReference>
<dbReference type="Pfam" id="PF07729">
    <property type="entry name" value="FCD"/>
    <property type="match status" value="1"/>
</dbReference>
<dbReference type="PANTHER" id="PTHR43537:SF44">
    <property type="entry name" value="GNTR FAMILY REGULATORY PROTEIN"/>
    <property type="match status" value="1"/>
</dbReference>
<accession>A0ABT4IA61</accession>
<dbReference type="PANTHER" id="PTHR43537">
    <property type="entry name" value="TRANSCRIPTIONAL REGULATOR, GNTR FAMILY"/>
    <property type="match status" value="1"/>
</dbReference>
<dbReference type="RefSeq" id="WP_043559834.1">
    <property type="nucleotide sequence ID" value="NZ_CAJPNG010000071.1"/>
</dbReference>
<evidence type="ECO:0000256" key="1">
    <source>
        <dbReference type="ARBA" id="ARBA00023015"/>
    </source>
</evidence>
<keyword evidence="6" id="KW-1185">Reference proteome</keyword>
<dbReference type="InterPro" id="IPR008920">
    <property type="entry name" value="TF_FadR/GntR_C"/>
</dbReference>
<dbReference type="EMBL" id="JAPTMY010000026">
    <property type="protein sequence ID" value="MCZ0858632.1"/>
    <property type="molecule type" value="Genomic_DNA"/>
</dbReference>
<evidence type="ECO:0000259" key="4">
    <source>
        <dbReference type="PROSITE" id="PS50949"/>
    </source>
</evidence>
<dbReference type="InterPro" id="IPR036388">
    <property type="entry name" value="WH-like_DNA-bd_sf"/>
</dbReference>
<name>A0ABT4IA61_9ACTO</name>
<evidence type="ECO:0000313" key="6">
    <source>
        <dbReference type="Proteomes" id="UP001072034"/>
    </source>
</evidence>